<protein>
    <submittedName>
        <fullName evidence="2">Uncharacterized protein</fullName>
    </submittedName>
</protein>
<evidence type="ECO:0000313" key="3">
    <source>
        <dbReference type="Proteomes" id="UP000003880"/>
    </source>
</evidence>
<sequence length="126" mass="13509">MIGFVRCIIIRCAGYGTPWGIFTSAVAFYIAVTTTFTAAFAVRTLSVITGRATTAFGSGSTGATAAFTSTWILGAFVRVIVTADVHHFDLAVFILQFVAHVFLHLLCAKRADYPMCTSLAIISFKS</sequence>
<comment type="caution">
    <text evidence="2">The sequence shown here is derived from an EMBL/GenBank/DDBJ whole genome shotgun (WGS) entry which is preliminary data.</text>
</comment>
<keyword evidence="1" id="KW-1133">Transmembrane helix</keyword>
<reference evidence="2 3" key="1">
    <citation type="submission" date="2010-02" db="EMBL/GenBank/DDBJ databases">
        <authorList>
            <person name="Weinstock G."/>
            <person name="Sodergren E."/>
            <person name="Clifton S."/>
            <person name="Fulton L."/>
            <person name="Fulton B."/>
            <person name="Courtney L."/>
            <person name="Fronick C."/>
            <person name="Harrison M."/>
            <person name="Strong C."/>
            <person name="Farmer C."/>
            <person name="Delahaunty K."/>
            <person name="Markovic C."/>
            <person name="Hall O."/>
            <person name="Minx P."/>
            <person name="Tomlinson C."/>
            <person name="Mitreva M."/>
            <person name="Nelson J."/>
            <person name="Hou S."/>
            <person name="Wollam A."/>
            <person name="Pepin K.H."/>
            <person name="Johnson M."/>
            <person name="Bhonagiri V."/>
            <person name="Zhang X."/>
            <person name="Suruliraj S."/>
            <person name="Warren W."/>
            <person name="Chinwalla A."/>
            <person name="Mardis E.R."/>
            <person name="Wilson R.K."/>
        </authorList>
    </citation>
    <scope>NUCLEOTIDE SEQUENCE [LARGE SCALE GENOMIC DNA]</scope>
    <source>
        <strain evidence="2 3">ATCC 29220</strain>
    </source>
</reference>
<keyword evidence="1" id="KW-0812">Transmembrane</keyword>
<name>D4B6H3_9ENTR</name>
<evidence type="ECO:0000313" key="2">
    <source>
        <dbReference type="EMBL" id="EFE09753.1"/>
    </source>
</evidence>
<accession>D4B6H3</accession>
<feature type="transmembrane region" description="Helical" evidence="1">
    <location>
        <begin position="21"/>
        <end position="42"/>
    </location>
</feature>
<organism evidence="2 3">
    <name type="scientific">Citrobacter youngae ATCC 29220</name>
    <dbReference type="NCBI Taxonomy" id="500640"/>
    <lineage>
        <taxon>Bacteria</taxon>
        <taxon>Pseudomonadati</taxon>
        <taxon>Pseudomonadota</taxon>
        <taxon>Gammaproteobacteria</taxon>
        <taxon>Enterobacterales</taxon>
        <taxon>Enterobacteriaceae</taxon>
        <taxon>Citrobacter</taxon>
        <taxon>Citrobacter freundii complex</taxon>
    </lineage>
</organism>
<evidence type="ECO:0000256" key="1">
    <source>
        <dbReference type="SAM" id="Phobius"/>
    </source>
</evidence>
<feature type="transmembrane region" description="Helical" evidence="1">
    <location>
        <begin position="63"/>
        <end position="81"/>
    </location>
</feature>
<dbReference type="Proteomes" id="UP000003880">
    <property type="component" value="Unassembled WGS sequence"/>
</dbReference>
<proteinExistence type="predicted"/>
<keyword evidence="1" id="KW-0472">Membrane</keyword>
<dbReference type="EMBL" id="ABWL02000002">
    <property type="protein sequence ID" value="EFE09753.1"/>
    <property type="molecule type" value="Genomic_DNA"/>
</dbReference>
<gene>
    <name evidence="2" type="ORF">CIT292_05909</name>
</gene>
<feature type="transmembrane region" description="Helical" evidence="1">
    <location>
        <begin position="87"/>
        <end position="107"/>
    </location>
</feature>
<dbReference type="HOGENOM" id="CLU_1977629_0_0_6"/>
<dbReference type="AlphaFoldDB" id="D4B6H3"/>